<evidence type="ECO:0008006" key="3">
    <source>
        <dbReference type="Google" id="ProtNLM"/>
    </source>
</evidence>
<dbReference type="EMBL" id="JBHSKJ010000003">
    <property type="protein sequence ID" value="MFC5144302.1"/>
    <property type="molecule type" value="Genomic_DNA"/>
</dbReference>
<dbReference type="RefSeq" id="WP_382038053.1">
    <property type="nucleotide sequence ID" value="NZ_JBHSKJ010000003.1"/>
</dbReference>
<reference evidence="2" key="1">
    <citation type="journal article" date="2019" name="Int. J. Syst. Evol. Microbiol.">
        <title>The Global Catalogue of Microorganisms (GCM) 10K type strain sequencing project: providing services to taxonomists for standard genome sequencing and annotation.</title>
        <authorList>
            <consortium name="The Broad Institute Genomics Platform"/>
            <consortium name="The Broad Institute Genome Sequencing Center for Infectious Disease"/>
            <person name="Wu L."/>
            <person name="Ma J."/>
        </authorList>
    </citation>
    <scope>NUCLEOTIDE SEQUENCE [LARGE SCALE GENOMIC DNA]</scope>
    <source>
        <strain evidence="2">CGMCC 4.1641</strain>
    </source>
</reference>
<evidence type="ECO:0000313" key="2">
    <source>
        <dbReference type="Proteomes" id="UP001596222"/>
    </source>
</evidence>
<evidence type="ECO:0000313" key="1">
    <source>
        <dbReference type="EMBL" id="MFC5144302.1"/>
    </source>
</evidence>
<gene>
    <name evidence="1" type="ORF">ACFPP6_06325</name>
</gene>
<dbReference type="Proteomes" id="UP001596222">
    <property type="component" value="Unassembled WGS sequence"/>
</dbReference>
<organism evidence="1 2">
    <name type="scientific">Streptomyces aureoversilis</name>
    <dbReference type="NCBI Taxonomy" id="67277"/>
    <lineage>
        <taxon>Bacteria</taxon>
        <taxon>Bacillati</taxon>
        <taxon>Actinomycetota</taxon>
        <taxon>Actinomycetes</taxon>
        <taxon>Kitasatosporales</taxon>
        <taxon>Streptomycetaceae</taxon>
        <taxon>Streptomyces</taxon>
    </lineage>
</organism>
<protein>
    <recommendedName>
        <fullName evidence="3">Minor tail protein</fullName>
    </recommendedName>
</protein>
<name>A0ABV9ZVW9_9ACTN</name>
<proteinExistence type="predicted"/>
<sequence>MPTTDAYGQGVQIAALTDAPNAASLAQNLADGIVPRVVMRFASASARAATITSPVEGMVTWLQDTNSLETYDGTGWKAVPYGSQWTTYSVAWTATTTNPSLGNGTLVGQYMKIGTKCEIFIKLVIGSTTNKGSGTYKFSLPFTAATITNSEPGSLNASFSRASTPNHGQGDVLLQNGATTTDQVWFPNASVVGDANVWTDSSPWTPASTNVFRIWGTYQTAT</sequence>
<keyword evidence="2" id="KW-1185">Reference proteome</keyword>
<comment type="caution">
    <text evidence="1">The sequence shown here is derived from an EMBL/GenBank/DDBJ whole genome shotgun (WGS) entry which is preliminary data.</text>
</comment>
<accession>A0ABV9ZVW9</accession>